<proteinExistence type="inferred from homology"/>
<organism evidence="7 8">
    <name type="scientific">Morus notabilis</name>
    <dbReference type="NCBI Taxonomy" id="981085"/>
    <lineage>
        <taxon>Eukaryota</taxon>
        <taxon>Viridiplantae</taxon>
        <taxon>Streptophyta</taxon>
        <taxon>Embryophyta</taxon>
        <taxon>Tracheophyta</taxon>
        <taxon>Spermatophyta</taxon>
        <taxon>Magnoliopsida</taxon>
        <taxon>eudicotyledons</taxon>
        <taxon>Gunneridae</taxon>
        <taxon>Pentapetalae</taxon>
        <taxon>rosids</taxon>
        <taxon>fabids</taxon>
        <taxon>Rosales</taxon>
        <taxon>Moraceae</taxon>
        <taxon>Moreae</taxon>
        <taxon>Morus</taxon>
    </lineage>
</organism>
<comment type="similarity">
    <text evidence="2 4">Belongs to the class-I pyridoxal-phosphate-dependent aminotransferase family.</text>
</comment>
<feature type="domain" description="Aminotransferase class I/classII large" evidence="6">
    <location>
        <begin position="159"/>
        <end position="322"/>
    </location>
</feature>
<evidence type="ECO:0000256" key="4">
    <source>
        <dbReference type="PIRNR" id="PIRNR000517"/>
    </source>
</evidence>
<dbReference type="InterPro" id="IPR015424">
    <property type="entry name" value="PyrdxlP-dep_Trfase"/>
</dbReference>
<dbReference type="InterPro" id="IPR015421">
    <property type="entry name" value="PyrdxlP-dep_Trfase_major"/>
</dbReference>
<keyword evidence="7" id="KW-0032">Aminotransferase</keyword>
<keyword evidence="7" id="KW-0808">Transferase</keyword>
<dbReference type="InterPro" id="IPR015422">
    <property type="entry name" value="PyrdxlP-dep_Trfase_small"/>
</dbReference>
<keyword evidence="3 4" id="KW-0663">Pyridoxal phosphate</keyword>
<evidence type="ECO:0000259" key="6">
    <source>
        <dbReference type="Pfam" id="PF00155"/>
    </source>
</evidence>
<dbReference type="SUPFAM" id="SSF53383">
    <property type="entry name" value="PLP-dependent transferases"/>
    <property type="match status" value="1"/>
</dbReference>
<accession>W9QYK0</accession>
<evidence type="ECO:0000256" key="2">
    <source>
        <dbReference type="ARBA" id="ARBA00007441"/>
    </source>
</evidence>
<dbReference type="PANTHER" id="PTHR45744">
    <property type="entry name" value="TYROSINE AMINOTRANSFERASE"/>
    <property type="match status" value="1"/>
</dbReference>
<dbReference type="CDD" id="cd00609">
    <property type="entry name" value="AAT_like"/>
    <property type="match status" value="1"/>
</dbReference>
<dbReference type="STRING" id="981085.W9QYK0"/>
<dbReference type="InterPro" id="IPR005958">
    <property type="entry name" value="TyrNic_aminoTrfase"/>
</dbReference>
<dbReference type="PANTHER" id="PTHR45744:SF14">
    <property type="entry name" value="TYROSINE AMINOTRANSFERASE-LIKE"/>
    <property type="match status" value="1"/>
</dbReference>
<dbReference type="EMBL" id="KE343877">
    <property type="protein sequence ID" value="EXB44619.1"/>
    <property type="molecule type" value="Genomic_DNA"/>
</dbReference>
<protein>
    <submittedName>
        <fullName evidence="7">Putative aminotransferase TAT2</fullName>
    </submittedName>
</protein>
<dbReference type="PIRSF" id="PIRSF000517">
    <property type="entry name" value="Tyr_transaminase"/>
    <property type="match status" value="1"/>
</dbReference>
<dbReference type="Gene3D" id="3.40.640.10">
    <property type="entry name" value="Type I PLP-dependent aspartate aminotransferase-like (Major domain)"/>
    <property type="match status" value="2"/>
</dbReference>
<dbReference type="GO" id="GO:0030170">
    <property type="term" value="F:pyridoxal phosphate binding"/>
    <property type="evidence" value="ECO:0007669"/>
    <property type="project" value="InterPro"/>
</dbReference>
<reference evidence="8" key="1">
    <citation type="submission" date="2013-01" db="EMBL/GenBank/DDBJ databases">
        <title>Draft Genome Sequence of a Mulberry Tree, Morus notabilis C.K. Schneid.</title>
        <authorList>
            <person name="He N."/>
            <person name="Zhao S."/>
        </authorList>
    </citation>
    <scope>NUCLEOTIDE SEQUENCE</scope>
</reference>
<name>W9QYK0_9ROSA</name>
<feature type="modified residue" description="N6-(pyridoxal phosphate)lysine" evidence="5">
    <location>
        <position position="306"/>
    </location>
</feature>
<comment type="cofactor">
    <cofactor evidence="1 4 5">
        <name>pyridoxal 5'-phosphate</name>
        <dbReference type="ChEBI" id="CHEBI:597326"/>
    </cofactor>
</comment>
<evidence type="ECO:0000313" key="7">
    <source>
        <dbReference type="EMBL" id="EXB44619.1"/>
    </source>
</evidence>
<evidence type="ECO:0000256" key="1">
    <source>
        <dbReference type="ARBA" id="ARBA00001933"/>
    </source>
</evidence>
<dbReference type="AlphaFoldDB" id="W9QYK0"/>
<dbReference type="eggNOG" id="KOG0259">
    <property type="taxonomic scope" value="Eukaryota"/>
</dbReference>
<dbReference type="InterPro" id="IPR004839">
    <property type="entry name" value="Aminotransferase_I/II_large"/>
</dbReference>
<dbReference type="Pfam" id="PF00155">
    <property type="entry name" value="Aminotran_1_2"/>
    <property type="match status" value="1"/>
</dbReference>
<evidence type="ECO:0000256" key="5">
    <source>
        <dbReference type="PIRSR" id="PIRSR000517-1"/>
    </source>
</evidence>
<dbReference type="Gene3D" id="3.90.1150.10">
    <property type="entry name" value="Aspartate Aminotransferase, domain 1"/>
    <property type="match status" value="1"/>
</dbReference>
<keyword evidence="8" id="KW-1185">Reference proteome</keyword>
<evidence type="ECO:0000313" key="8">
    <source>
        <dbReference type="Proteomes" id="UP000030645"/>
    </source>
</evidence>
<dbReference type="GO" id="GO:0006572">
    <property type="term" value="P:L-tyrosine catabolic process"/>
    <property type="evidence" value="ECO:0007669"/>
    <property type="project" value="TreeGrafter"/>
</dbReference>
<gene>
    <name evidence="7" type="ORF">L484_010310</name>
</gene>
<dbReference type="Proteomes" id="UP000030645">
    <property type="component" value="Unassembled WGS sequence"/>
</dbReference>
<dbReference type="GO" id="GO:0004838">
    <property type="term" value="F:L-tyrosine-2-oxoglutarate transaminase activity"/>
    <property type="evidence" value="ECO:0007669"/>
    <property type="project" value="TreeGrafter"/>
</dbReference>
<evidence type="ECO:0000256" key="3">
    <source>
        <dbReference type="ARBA" id="ARBA00022898"/>
    </source>
</evidence>
<sequence length="392" mass="43226">MLTNTEYRDLKWAMRGIKKWGLAENQEQKKIAQASKTINIRDVVYVLKQNLPEEDQRPTVHLALGDPSSISSFRTTPVAEEALIEAIRSAKFNGYPPNYGLPSARRRVVTKQVRCSACPENRLAAALVLGAAALAVQTSRVCFALPERCSGENTRCSGAIADYLTRDLPYRLSPEDVYVTCGCKAALFSALARPGANILLPRPFPRYESLAAFCNLGVRRFDLLPEKAWEVDLDAVEALPDENTVGMVIINPGNPCSIIAETARKLVIPVIADEVYGHLAFGENPFVPMGVVGSIVPVITLGSISKRWMLPGWRLGWLVVGSIKKQLTHSSEPATFIQGKLNVSQLKDISNDMEFCFKLAKEECVITLPVTPLDSPSDLLTYFKYDVRLQSS</sequence>